<evidence type="ECO:0000256" key="1">
    <source>
        <dbReference type="ARBA" id="ARBA00001974"/>
    </source>
</evidence>
<dbReference type="Ensembl" id="ENSSGRT00000054573.1">
    <property type="protein sequence ID" value="ENSSGRP00000051086.1"/>
    <property type="gene ID" value="ENSSGRG00000027048.1"/>
</dbReference>
<sequence>NVKINPCFYVARLANSQFIFICLMFLTGNQNIPKPRRILRSSWGSNPYIRGSYSFTRVGSSGRDVEKLAEPLPYIKNTKVLFAGEATHRKYYSTTHGALLSGQREPCGAFSSPYSEVL</sequence>
<name>A0A672NK47_SINGR</name>
<evidence type="ECO:0000313" key="5">
    <source>
        <dbReference type="Ensembl" id="ENSSGRP00000051086.1"/>
    </source>
</evidence>
<proteinExistence type="predicted"/>
<dbReference type="Gene3D" id="3.50.50.60">
    <property type="entry name" value="FAD/NAD(P)-binding domain"/>
    <property type="match status" value="1"/>
</dbReference>
<dbReference type="Proteomes" id="UP000472262">
    <property type="component" value="Unassembled WGS sequence"/>
</dbReference>
<dbReference type="PANTHER" id="PTHR10742:SF393">
    <property type="entry name" value="SPERMINE OXIDASE"/>
    <property type="match status" value="1"/>
</dbReference>
<keyword evidence="3" id="KW-0274">FAD</keyword>
<dbReference type="SUPFAM" id="SSF51905">
    <property type="entry name" value="FAD/NAD(P)-binding domain"/>
    <property type="match status" value="1"/>
</dbReference>
<reference evidence="5" key="2">
    <citation type="submission" date="2025-09" db="UniProtKB">
        <authorList>
            <consortium name="Ensembl"/>
        </authorList>
    </citation>
    <scope>IDENTIFICATION</scope>
</reference>
<dbReference type="GO" id="GO:0046592">
    <property type="term" value="F:polyamine oxidase activity"/>
    <property type="evidence" value="ECO:0007669"/>
    <property type="project" value="TreeGrafter"/>
</dbReference>
<dbReference type="Gene3D" id="3.90.660.10">
    <property type="match status" value="1"/>
</dbReference>
<feature type="domain" description="Amine oxidase" evidence="4">
    <location>
        <begin position="28"/>
        <end position="105"/>
    </location>
</feature>
<organism evidence="5 6">
    <name type="scientific">Sinocyclocheilus grahami</name>
    <name type="common">Dianchi golden-line fish</name>
    <name type="synonym">Barbus grahami</name>
    <dbReference type="NCBI Taxonomy" id="75366"/>
    <lineage>
        <taxon>Eukaryota</taxon>
        <taxon>Metazoa</taxon>
        <taxon>Chordata</taxon>
        <taxon>Craniata</taxon>
        <taxon>Vertebrata</taxon>
        <taxon>Euteleostomi</taxon>
        <taxon>Actinopterygii</taxon>
        <taxon>Neopterygii</taxon>
        <taxon>Teleostei</taxon>
        <taxon>Ostariophysi</taxon>
        <taxon>Cypriniformes</taxon>
        <taxon>Cyprinidae</taxon>
        <taxon>Cyprininae</taxon>
        <taxon>Sinocyclocheilus</taxon>
    </lineage>
</organism>
<comment type="cofactor">
    <cofactor evidence="1">
        <name>FAD</name>
        <dbReference type="ChEBI" id="CHEBI:57692"/>
    </cofactor>
</comment>
<accession>A0A672NK47</accession>
<dbReference type="SUPFAM" id="SSF54373">
    <property type="entry name" value="FAD-linked reductases, C-terminal domain"/>
    <property type="match status" value="1"/>
</dbReference>
<dbReference type="InterPro" id="IPR036188">
    <property type="entry name" value="FAD/NAD-bd_sf"/>
</dbReference>
<dbReference type="PANTHER" id="PTHR10742">
    <property type="entry name" value="FLAVIN MONOAMINE OXIDASE"/>
    <property type="match status" value="1"/>
</dbReference>
<evidence type="ECO:0000256" key="2">
    <source>
        <dbReference type="ARBA" id="ARBA00022630"/>
    </source>
</evidence>
<dbReference type="Pfam" id="PF01593">
    <property type="entry name" value="Amino_oxidase"/>
    <property type="match status" value="1"/>
</dbReference>
<evidence type="ECO:0000313" key="6">
    <source>
        <dbReference type="Proteomes" id="UP000472262"/>
    </source>
</evidence>
<dbReference type="GO" id="GO:0046208">
    <property type="term" value="P:spermine catabolic process"/>
    <property type="evidence" value="ECO:0007669"/>
    <property type="project" value="TreeGrafter"/>
</dbReference>
<keyword evidence="2" id="KW-0285">Flavoprotein</keyword>
<dbReference type="AlphaFoldDB" id="A0A672NK47"/>
<dbReference type="InterPro" id="IPR002937">
    <property type="entry name" value="Amino_oxidase"/>
</dbReference>
<evidence type="ECO:0000259" key="4">
    <source>
        <dbReference type="Pfam" id="PF01593"/>
    </source>
</evidence>
<keyword evidence="6" id="KW-1185">Reference proteome</keyword>
<evidence type="ECO:0000256" key="3">
    <source>
        <dbReference type="ARBA" id="ARBA00022827"/>
    </source>
</evidence>
<reference evidence="5" key="1">
    <citation type="submission" date="2025-08" db="UniProtKB">
        <authorList>
            <consortium name="Ensembl"/>
        </authorList>
    </citation>
    <scope>IDENTIFICATION</scope>
</reference>
<dbReference type="InterPro" id="IPR050281">
    <property type="entry name" value="Flavin_monoamine_oxidase"/>
</dbReference>
<protein>
    <submittedName>
        <fullName evidence="5">Spermine oxidase</fullName>
    </submittedName>
</protein>